<dbReference type="AlphaFoldDB" id="A0AAV1VF07"/>
<dbReference type="Proteomes" id="UP001162060">
    <property type="component" value="Unassembled WGS sequence"/>
</dbReference>
<protein>
    <submittedName>
        <fullName evidence="1">Uncharacterized protein</fullName>
    </submittedName>
</protein>
<proteinExistence type="predicted"/>
<dbReference type="EMBL" id="CAKLBY020000320">
    <property type="protein sequence ID" value="CAK7945251.1"/>
    <property type="molecule type" value="Genomic_DNA"/>
</dbReference>
<dbReference type="PANTHER" id="PTHR37067">
    <property type="entry name" value="PX DOMAIN-CONTAINING PROTEIN"/>
    <property type="match status" value="1"/>
</dbReference>
<sequence>MFNGEFWLEANAIAVCLRKKESLTTEMCATIPKMTTRLLALGNNCKWQMYHPFFYECNKAITKLQGQQLLLLYQQNEYIDALLEALSLQTDSKKESILNVVGVTGERSGVWSVSYDDVSWLLNDQGTFVREQLDKFSEGVVLDTNQHIGRFIVDMMGGIMQIKTLRDSENSSIMMKVPIILPHQLRKLRRRC</sequence>
<dbReference type="PANTHER" id="PTHR37067:SF3">
    <property type="entry name" value="PX DOMAIN-CONTAINING PROTEIN"/>
    <property type="match status" value="1"/>
</dbReference>
<organism evidence="1 2">
    <name type="scientific">Peronospora matthiolae</name>
    <dbReference type="NCBI Taxonomy" id="2874970"/>
    <lineage>
        <taxon>Eukaryota</taxon>
        <taxon>Sar</taxon>
        <taxon>Stramenopiles</taxon>
        <taxon>Oomycota</taxon>
        <taxon>Peronosporomycetes</taxon>
        <taxon>Peronosporales</taxon>
        <taxon>Peronosporaceae</taxon>
        <taxon>Peronospora</taxon>
    </lineage>
</organism>
<gene>
    <name evidence="1" type="ORF">PM001_LOCUS30401</name>
</gene>
<accession>A0AAV1VF07</accession>
<reference evidence="1" key="1">
    <citation type="submission" date="2024-01" db="EMBL/GenBank/DDBJ databases">
        <authorList>
            <person name="Webb A."/>
        </authorList>
    </citation>
    <scope>NUCLEOTIDE SEQUENCE</scope>
    <source>
        <strain evidence="1">Pm1</strain>
    </source>
</reference>
<evidence type="ECO:0000313" key="2">
    <source>
        <dbReference type="Proteomes" id="UP001162060"/>
    </source>
</evidence>
<evidence type="ECO:0000313" key="1">
    <source>
        <dbReference type="EMBL" id="CAK7945251.1"/>
    </source>
</evidence>
<comment type="caution">
    <text evidence="1">The sequence shown here is derived from an EMBL/GenBank/DDBJ whole genome shotgun (WGS) entry which is preliminary data.</text>
</comment>
<name>A0AAV1VF07_9STRA</name>